<keyword evidence="1" id="KW-0732">Signal</keyword>
<dbReference type="InterPro" id="IPR013783">
    <property type="entry name" value="Ig-like_fold"/>
</dbReference>
<evidence type="ECO:0000256" key="1">
    <source>
        <dbReference type="SAM" id="SignalP"/>
    </source>
</evidence>
<dbReference type="AlphaFoldDB" id="A0A345IE67"/>
<protein>
    <submittedName>
        <fullName evidence="2">Uncharacterized protein</fullName>
    </submittedName>
</protein>
<proteinExistence type="predicted"/>
<dbReference type="RefSeq" id="WP_114671080.1">
    <property type="nucleotide sequence ID" value="NZ_CALTYN010000338.1"/>
</dbReference>
<dbReference type="KEGG" id="dwu:DVJ83_01070"/>
<feature type="chain" id="PRO_5016715754" evidence="1">
    <location>
        <begin position="23"/>
        <end position="320"/>
    </location>
</feature>
<sequence>MIKGTFSLLAAGLLLVACDSTSAPRPPVSYAPEVTLNSDPVTDPQRVDLRATVTARDAVERVAFYRDGKLLGEDREAPYTWTDRIEDGVTYTYQAYAYDVAGRRGESNFYDVTQRPNLESVSGKLQDLKDLTTPTVLRPWSGGAGKMDLVAGGQTVLSTPLAADGTFALDLKQAPQSGWLPASPQSLLTLPGLSGCQGTASSSDPAARLVLGQVKVSAGKSGDAAPLKVLPPTQAGNAQLNYFSLGTLVYADRAVSLTGRLTCSAGQSRTVVDFQLPLQKGWNKVTQQITKPSGAALPSQISFASNFPQPEQWVLVPQLP</sequence>
<dbReference type="Proteomes" id="UP000253744">
    <property type="component" value="Chromosome"/>
</dbReference>
<gene>
    <name evidence="2" type="ORF">DVJ83_01070</name>
</gene>
<organism evidence="2 3">
    <name type="scientific">Deinococcus wulumuqiensis</name>
    <dbReference type="NCBI Taxonomy" id="980427"/>
    <lineage>
        <taxon>Bacteria</taxon>
        <taxon>Thermotogati</taxon>
        <taxon>Deinococcota</taxon>
        <taxon>Deinococci</taxon>
        <taxon>Deinococcales</taxon>
        <taxon>Deinococcaceae</taxon>
        <taxon>Deinococcus</taxon>
    </lineage>
</organism>
<evidence type="ECO:0000313" key="2">
    <source>
        <dbReference type="EMBL" id="AXG97989.1"/>
    </source>
</evidence>
<reference evidence="2 3" key="1">
    <citation type="submission" date="2018-07" db="EMBL/GenBank/DDBJ databases">
        <title>Complete Genome and Methylome Analysis of Deinococcus wulumuqiensis NEB 479.</title>
        <authorList>
            <person name="Fomenkov A."/>
            <person name="Luyten Y."/>
            <person name="Vincze T."/>
            <person name="Anton B.P."/>
            <person name="Clark T."/>
            <person name="Roberts R.J."/>
            <person name="Morgan R.D."/>
        </authorList>
    </citation>
    <scope>NUCLEOTIDE SEQUENCE [LARGE SCALE GENOMIC DNA]</scope>
    <source>
        <strain evidence="2 3">NEB 479</strain>
    </source>
</reference>
<dbReference type="PROSITE" id="PS51257">
    <property type="entry name" value="PROKAR_LIPOPROTEIN"/>
    <property type="match status" value="1"/>
</dbReference>
<dbReference type="EMBL" id="CP031158">
    <property type="protein sequence ID" value="AXG97989.1"/>
    <property type="molecule type" value="Genomic_DNA"/>
</dbReference>
<accession>A0A345IE67</accession>
<dbReference type="Gene3D" id="2.60.40.10">
    <property type="entry name" value="Immunoglobulins"/>
    <property type="match status" value="1"/>
</dbReference>
<dbReference type="Pfam" id="PF17957">
    <property type="entry name" value="Big_7"/>
    <property type="match status" value="1"/>
</dbReference>
<evidence type="ECO:0000313" key="3">
    <source>
        <dbReference type="Proteomes" id="UP000253744"/>
    </source>
</evidence>
<feature type="signal peptide" evidence="1">
    <location>
        <begin position="1"/>
        <end position="22"/>
    </location>
</feature>
<name>A0A345IE67_9DEIO</name>